<proteinExistence type="predicted"/>
<sequence length="266" mass="30504">MIQFNLCRFGKLVKWMLQGDKRYLIKSFLQVLVVMLLIFIFFTILINTTGDDPHGYKSCGIAAFAMVVVNLVLGPALMFYSMEGKHDMQALMLLPASNFEKYLVRHLNWILTLILATLAFFAADVLQYLIHLVLGHDYVRFVGSVIVNDMIGPIASSRYASEAFRPRFIASMTVLVIWFQSLYAIGATLIRTRKFSWVFTTVFIILLGFLVYKIQGYVEAIQLNDHSSAGDYAIGFGFYLVWAMINYCLSYRFFCRTQVISKFVNF</sequence>
<feature type="transmembrane region" description="Helical" evidence="1">
    <location>
        <begin position="61"/>
        <end position="82"/>
    </location>
</feature>
<accession>A0A1M6WZG7</accession>
<feature type="transmembrane region" description="Helical" evidence="1">
    <location>
        <begin position="168"/>
        <end position="190"/>
    </location>
</feature>
<feature type="transmembrane region" description="Helical" evidence="1">
    <location>
        <begin position="232"/>
        <end position="254"/>
    </location>
</feature>
<dbReference type="EMBL" id="FRBD01000018">
    <property type="protein sequence ID" value="SHK99076.1"/>
    <property type="molecule type" value="Genomic_DNA"/>
</dbReference>
<organism evidence="2 3">
    <name type="scientific">Xylanibacter ruminicola</name>
    <name type="common">Prevotella ruminicola</name>
    <dbReference type="NCBI Taxonomy" id="839"/>
    <lineage>
        <taxon>Bacteria</taxon>
        <taxon>Pseudomonadati</taxon>
        <taxon>Bacteroidota</taxon>
        <taxon>Bacteroidia</taxon>
        <taxon>Bacteroidales</taxon>
        <taxon>Prevotellaceae</taxon>
        <taxon>Xylanibacter</taxon>
    </lineage>
</organism>
<evidence type="ECO:0000313" key="2">
    <source>
        <dbReference type="EMBL" id="SHK99076.1"/>
    </source>
</evidence>
<feature type="transmembrane region" description="Helical" evidence="1">
    <location>
        <begin position="107"/>
        <end position="130"/>
    </location>
</feature>
<evidence type="ECO:0000313" key="3">
    <source>
        <dbReference type="Proteomes" id="UP000184130"/>
    </source>
</evidence>
<keyword evidence="1" id="KW-0472">Membrane</keyword>
<evidence type="ECO:0008006" key="4">
    <source>
        <dbReference type="Google" id="ProtNLM"/>
    </source>
</evidence>
<dbReference type="AlphaFoldDB" id="A0A1M6WZG7"/>
<feature type="transmembrane region" description="Helical" evidence="1">
    <location>
        <begin position="195"/>
        <end position="212"/>
    </location>
</feature>
<protein>
    <recommendedName>
        <fullName evidence="4">ABC-2 family transporter protein</fullName>
    </recommendedName>
</protein>
<reference evidence="2 3" key="1">
    <citation type="submission" date="2016-11" db="EMBL/GenBank/DDBJ databases">
        <authorList>
            <person name="Jaros S."/>
            <person name="Januszkiewicz K."/>
            <person name="Wedrychowicz H."/>
        </authorList>
    </citation>
    <scope>NUCLEOTIDE SEQUENCE [LARGE SCALE GENOMIC DNA]</scope>
    <source>
        <strain evidence="2 3">KHT3</strain>
    </source>
</reference>
<dbReference type="Proteomes" id="UP000184130">
    <property type="component" value="Unassembled WGS sequence"/>
</dbReference>
<dbReference type="OrthoDB" id="1077176at2"/>
<name>A0A1M6WZG7_XYLRU</name>
<feature type="transmembrane region" description="Helical" evidence="1">
    <location>
        <begin position="23"/>
        <end position="46"/>
    </location>
</feature>
<dbReference type="RefSeq" id="WP_073209916.1">
    <property type="nucleotide sequence ID" value="NZ_FRBD01000018.1"/>
</dbReference>
<gene>
    <name evidence="2" type="ORF">SAMN05216463_11885</name>
</gene>
<evidence type="ECO:0000256" key="1">
    <source>
        <dbReference type="SAM" id="Phobius"/>
    </source>
</evidence>
<keyword evidence="1" id="KW-0812">Transmembrane</keyword>
<keyword evidence="1" id="KW-1133">Transmembrane helix</keyword>